<evidence type="ECO:0000256" key="1">
    <source>
        <dbReference type="ARBA" id="ARBA00005417"/>
    </source>
</evidence>
<dbReference type="InterPro" id="IPR027417">
    <property type="entry name" value="P-loop_NTPase"/>
</dbReference>
<dbReference type="SMART" id="SM00382">
    <property type="entry name" value="AAA"/>
    <property type="match status" value="1"/>
</dbReference>
<dbReference type="SUPFAM" id="SSF52540">
    <property type="entry name" value="P-loop containing nucleoside triphosphate hydrolases"/>
    <property type="match status" value="1"/>
</dbReference>
<dbReference type="PANTHER" id="PTHR42711:SF5">
    <property type="entry name" value="ABC TRANSPORTER ATP-BINDING PROTEIN NATA"/>
    <property type="match status" value="1"/>
</dbReference>
<gene>
    <name evidence="6" type="ORF">LCGC14_0889290</name>
</gene>
<dbReference type="PANTHER" id="PTHR42711">
    <property type="entry name" value="ABC TRANSPORTER ATP-BINDING PROTEIN"/>
    <property type="match status" value="1"/>
</dbReference>
<dbReference type="Gene3D" id="3.40.50.300">
    <property type="entry name" value="P-loop containing nucleotide triphosphate hydrolases"/>
    <property type="match status" value="1"/>
</dbReference>
<feature type="domain" description="ABC transporter" evidence="5">
    <location>
        <begin position="2"/>
        <end position="231"/>
    </location>
</feature>
<dbReference type="PROSITE" id="PS50893">
    <property type="entry name" value="ABC_TRANSPORTER_2"/>
    <property type="match status" value="1"/>
</dbReference>
<evidence type="ECO:0000259" key="5">
    <source>
        <dbReference type="PROSITE" id="PS50893"/>
    </source>
</evidence>
<evidence type="ECO:0000256" key="3">
    <source>
        <dbReference type="ARBA" id="ARBA00022741"/>
    </source>
</evidence>
<evidence type="ECO:0000256" key="4">
    <source>
        <dbReference type="ARBA" id="ARBA00022840"/>
    </source>
</evidence>
<dbReference type="GO" id="GO:0016887">
    <property type="term" value="F:ATP hydrolysis activity"/>
    <property type="evidence" value="ECO:0007669"/>
    <property type="project" value="InterPro"/>
</dbReference>
<protein>
    <recommendedName>
        <fullName evidence="5">ABC transporter domain-containing protein</fullName>
    </recommendedName>
</protein>
<keyword evidence="2" id="KW-0813">Transport</keyword>
<comment type="similarity">
    <text evidence="1">Belongs to the ABC transporter superfamily.</text>
</comment>
<proteinExistence type="inferred from homology"/>
<keyword evidence="4" id="KW-0067">ATP-binding</keyword>
<reference evidence="6" key="1">
    <citation type="journal article" date="2015" name="Nature">
        <title>Complex archaea that bridge the gap between prokaryotes and eukaryotes.</title>
        <authorList>
            <person name="Spang A."/>
            <person name="Saw J.H."/>
            <person name="Jorgensen S.L."/>
            <person name="Zaremba-Niedzwiedzka K."/>
            <person name="Martijn J."/>
            <person name="Lind A.E."/>
            <person name="van Eijk R."/>
            <person name="Schleper C."/>
            <person name="Guy L."/>
            <person name="Ettema T.J."/>
        </authorList>
    </citation>
    <scope>NUCLEOTIDE SEQUENCE</scope>
</reference>
<comment type="caution">
    <text evidence="6">The sequence shown here is derived from an EMBL/GenBank/DDBJ whole genome shotgun (WGS) entry which is preliminary data.</text>
</comment>
<dbReference type="InterPro" id="IPR003439">
    <property type="entry name" value="ABC_transporter-like_ATP-bd"/>
</dbReference>
<dbReference type="AlphaFoldDB" id="A0A0F9NZR5"/>
<dbReference type="Pfam" id="PF00005">
    <property type="entry name" value="ABC_tran"/>
    <property type="match status" value="1"/>
</dbReference>
<keyword evidence="3" id="KW-0547">Nucleotide-binding</keyword>
<dbReference type="EMBL" id="LAZR01002838">
    <property type="protein sequence ID" value="KKN24995.1"/>
    <property type="molecule type" value="Genomic_DNA"/>
</dbReference>
<dbReference type="InterPro" id="IPR050763">
    <property type="entry name" value="ABC_transporter_ATP-binding"/>
</dbReference>
<evidence type="ECO:0000256" key="2">
    <source>
        <dbReference type="ARBA" id="ARBA00022448"/>
    </source>
</evidence>
<organism evidence="6">
    <name type="scientific">marine sediment metagenome</name>
    <dbReference type="NCBI Taxonomy" id="412755"/>
    <lineage>
        <taxon>unclassified sequences</taxon>
        <taxon>metagenomes</taxon>
        <taxon>ecological metagenomes</taxon>
    </lineage>
</organism>
<sequence>MITLKKVSKIFNEVKAVNSLSLDIDKGEVIGFLGPNGAGKTTTMRMITNVYAPDAGQILIDGVDSTDNNIDVKKKIGYLPENNPLYYDMLVSEYLNFIADLREIYGEARKKAFNRVVDETGLKDVFNKLIGELSKGFKQRVGLAQAIIHQPQILILDEPTEGLDPNQRVDIRNLIKRLGKQRTVILSTHVMQEVRATCSRALIINHGKLIADDSIDNLISQSKGGKHIYIEVEGKDIKSKLATLGKIESFSDAPGGRKKVVMAIPNDTEIRPAVFEIATKSGWKLWELHQEQANLEDIFKDLTN</sequence>
<accession>A0A0F9NZR5</accession>
<evidence type="ECO:0000313" key="6">
    <source>
        <dbReference type="EMBL" id="KKN24995.1"/>
    </source>
</evidence>
<name>A0A0F9NZR5_9ZZZZ</name>
<dbReference type="GO" id="GO:0005524">
    <property type="term" value="F:ATP binding"/>
    <property type="evidence" value="ECO:0007669"/>
    <property type="project" value="UniProtKB-KW"/>
</dbReference>
<dbReference type="InterPro" id="IPR003593">
    <property type="entry name" value="AAA+_ATPase"/>
</dbReference>